<feature type="transmembrane region" description="Helical" evidence="8">
    <location>
        <begin position="40"/>
        <end position="62"/>
    </location>
</feature>
<keyword evidence="5 8" id="KW-0812">Transmembrane</keyword>
<keyword evidence="2 8" id="KW-0813">Transport</keyword>
<feature type="domain" description="ABC transmembrane type-1" evidence="10">
    <location>
        <begin position="410"/>
        <end position="604"/>
    </location>
</feature>
<keyword evidence="3" id="KW-1003">Cell membrane</keyword>
<dbReference type="GO" id="GO:0055085">
    <property type="term" value="P:transmembrane transport"/>
    <property type="evidence" value="ECO:0007669"/>
    <property type="project" value="InterPro"/>
</dbReference>
<dbReference type="EMBL" id="MSIF01000006">
    <property type="protein sequence ID" value="OLF10494.1"/>
    <property type="molecule type" value="Genomic_DNA"/>
</dbReference>
<feature type="transmembrane region" description="Helical" evidence="8">
    <location>
        <begin position="582"/>
        <end position="603"/>
    </location>
</feature>
<keyword evidence="12" id="KW-1185">Reference proteome</keyword>
<feature type="transmembrane region" description="Helical" evidence="8">
    <location>
        <begin position="186"/>
        <end position="210"/>
    </location>
</feature>
<protein>
    <submittedName>
        <fullName evidence="11">ABC transporter permease</fullName>
    </submittedName>
</protein>
<keyword evidence="4" id="KW-0997">Cell inner membrane</keyword>
<sequence length="618" mass="66085">MTRTLRGTEVDPPPEKPPARTGRGARLRYRLGVARREPTLFLGIGLVLVLLYLVIAPLVSIISDGFAVHFGDDFKAGQPVGALTGYYLWRVFRSPVSTELFWQPLVNTLIVAVGVTAVALVLGGFAAFLLTRTDVKGRKALANALVVPYMLPSWTFALAWLALFKNGRSGGQVGLLQAWGVNTPDWLAYGAVPIVICLGLHYFPFVLLLFGNALRRLDAQLEDSARILGASRGTVLRRITLPLMLPSLSSSTLLVFGRILGTFGTPYILGLPVDFNLLSTSLFSAVRSGQQGVTAVLATVIVMIGVAMVLFDARLVRQTRRFVTVGAKGAMERTIALGRWAGLAATGAWTLFALSVVVPVATLALTTVTITPGVFSADNFTLAFWTAEHLPGAPGFPHGVLRGTELWSAAWNSVRIVGMAALICGLAGLLIGYVVVRADRSPIAKVLRQVSFLPYLVPGIAFAAAFLSLFAVQRGPIPALYGSIALLVVTLAVTHLPYSSRSGISAMTQLGREPEEAAQMAGARWLTRIRRVVVPIQRGPLITGIVLPFVSGIKELSIVIMLTTGGTQLLTTLSINLVDYAYAQMANAVILIIAVLSFTITYLTQRLTRTSLASGLGG</sequence>
<evidence type="ECO:0000313" key="12">
    <source>
        <dbReference type="Proteomes" id="UP000185696"/>
    </source>
</evidence>
<comment type="caution">
    <text evidence="11">The sequence shown here is derived from an EMBL/GenBank/DDBJ whole genome shotgun (WGS) entry which is preliminary data.</text>
</comment>
<evidence type="ECO:0000256" key="9">
    <source>
        <dbReference type="SAM" id="MobiDB-lite"/>
    </source>
</evidence>
<evidence type="ECO:0000256" key="1">
    <source>
        <dbReference type="ARBA" id="ARBA00004429"/>
    </source>
</evidence>
<dbReference type="SUPFAM" id="SSF161098">
    <property type="entry name" value="MetI-like"/>
    <property type="match status" value="2"/>
</dbReference>
<feature type="compositionally biased region" description="Basic and acidic residues" evidence="9">
    <location>
        <begin position="1"/>
        <end position="18"/>
    </location>
</feature>
<feature type="transmembrane region" description="Helical" evidence="8">
    <location>
        <begin position="340"/>
        <end position="365"/>
    </location>
</feature>
<dbReference type="InterPro" id="IPR000515">
    <property type="entry name" value="MetI-like"/>
</dbReference>
<keyword evidence="7 8" id="KW-0472">Membrane</keyword>
<dbReference type="RefSeq" id="WP_075133483.1">
    <property type="nucleotide sequence ID" value="NZ_MSIF01000006.1"/>
</dbReference>
<organism evidence="11 12">
    <name type="scientific">Actinophytocola xinjiangensis</name>
    <dbReference type="NCBI Taxonomy" id="485602"/>
    <lineage>
        <taxon>Bacteria</taxon>
        <taxon>Bacillati</taxon>
        <taxon>Actinomycetota</taxon>
        <taxon>Actinomycetes</taxon>
        <taxon>Pseudonocardiales</taxon>
        <taxon>Pseudonocardiaceae</taxon>
    </lineage>
</organism>
<feature type="transmembrane region" description="Helical" evidence="8">
    <location>
        <begin position="452"/>
        <end position="472"/>
    </location>
</feature>
<dbReference type="InterPro" id="IPR035906">
    <property type="entry name" value="MetI-like_sf"/>
</dbReference>
<feature type="transmembrane region" description="Helical" evidence="8">
    <location>
        <begin position="109"/>
        <end position="130"/>
    </location>
</feature>
<feature type="domain" description="ABC transmembrane type-1" evidence="10">
    <location>
        <begin position="105"/>
        <end position="312"/>
    </location>
</feature>
<name>A0A7Z0WMS9_9PSEU</name>
<feature type="transmembrane region" description="Helical" evidence="8">
    <location>
        <begin position="478"/>
        <end position="498"/>
    </location>
</feature>
<evidence type="ECO:0000256" key="7">
    <source>
        <dbReference type="ARBA" id="ARBA00023136"/>
    </source>
</evidence>
<evidence type="ECO:0000313" key="11">
    <source>
        <dbReference type="EMBL" id="OLF10494.1"/>
    </source>
</evidence>
<reference evidence="11 12" key="1">
    <citation type="submission" date="2016-12" db="EMBL/GenBank/DDBJ databases">
        <title>The draft genome sequence of Actinophytocola xinjiangensis.</title>
        <authorList>
            <person name="Wang W."/>
            <person name="Yuan L."/>
        </authorList>
    </citation>
    <scope>NUCLEOTIDE SEQUENCE [LARGE SCALE GENOMIC DNA]</scope>
    <source>
        <strain evidence="11 12">CGMCC 4.4663</strain>
    </source>
</reference>
<dbReference type="OrthoDB" id="5100908at2"/>
<evidence type="ECO:0000256" key="4">
    <source>
        <dbReference type="ARBA" id="ARBA00022519"/>
    </source>
</evidence>
<evidence type="ECO:0000256" key="6">
    <source>
        <dbReference type="ARBA" id="ARBA00022989"/>
    </source>
</evidence>
<feature type="transmembrane region" description="Helical" evidence="8">
    <location>
        <begin position="142"/>
        <end position="163"/>
    </location>
</feature>
<keyword evidence="6 8" id="KW-1133">Transmembrane helix</keyword>
<evidence type="ECO:0000256" key="5">
    <source>
        <dbReference type="ARBA" id="ARBA00022692"/>
    </source>
</evidence>
<feature type="transmembrane region" description="Helical" evidence="8">
    <location>
        <begin position="293"/>
        <end position="311"/>
    </location>
</feature>
<gene>
    <name evidence="11" type="ORF">BLA60_14980</name>
</gene>
<feature type="transmembrane region" description="Helical" evidence="8">
    <location>
        <begin position="540"/>
        <end position="562"/>
    </location>
</feature>
<feature type="transmembrane region" description="Helical" evidence="8">
    <location>
        <begin position="253"/>
        <end position="273"/>
    </location>
</feature>
<feature type="region of interest" description="Disordered" evidence="9">
    <location>
        <begin position="1"/>
        <end position="22"/>
    </location>
</feature>
<feature type="transmembrane region" description="Helical" evidence="8">
    <location>
        <begin position="416"/>
        <end position="436"/>
    </location>
</feature>
<evidence type="ECO:0000256" key="8">
    <source>
        <dbReference type="RuleBase" id="RU363032"/>
    </source>
</evidence>
<dbReference type="CDD" id="cd06261">
    <property type="entry name" value="TM_PBP2"/>
    <property type="match status" value="2"/>
</dbReference>
<dbReference type="Gene3D" id="1.10.3720.10">
    <property type="entry name" value="MetI-like"/>
    <property type="match status" value="2"/>
</dbReference>
<evidence type="ECO:0000259" key="10">
    <source>
        <dbReference type="PROSITE" id="PS50928"/>
    </source>
</evidence>
<dbReference type="GO" id="GO:0005886">
    <property type="term" value="C:plasma membrane"/>
    <property type="evidence" value="ECO:0007669"/>
    <property type="project" value="UniProtKB-SubCell"/>
</dbReference>
<dbReference type="PANTHER" id="PTHR43357:SF3">
    <property type="entry name" value="FE(3+)-TRANSPORT SYSTEM PERMEASE PROTEIN FBPB 2"/>
    <property type="match status" value="1"/>
</dbReference>
<dbReference type="PANTHER" id="PTHR43357">
    <property type="entry name" value="INNER MEMBRANE ABC TRANSPORTER PERMEASE PROTEIN YDCV"/>
    <property type="match status" value="1"/>
</dbReference>
<evidence type="ECO:0000256" key="3">
    <source>
        <dbReference type="ARBA" id="ARBA00022475"/>
    </source>
</evidence>
<dbReference type="AlphaFoldDB" id="A0A7Z0WMS9"/>
<accession>A0A7Z0WMS9</accession>
<comment type="subcellular location">
    <subcellularLocation>
        <location evidence="1">Cell inner membrane</location>
        <topology evidence="1">Multi-pass membrane protein</topology>
    </subcellularLocation>
    <subcellularLocation>
        <location evidence="8">Cell membrane</location>
        <topology evidence="8">Multi-pass membrane protein</topology>
    </subcellularLocation>
</comment>
<comment type="similarity">
    <text evidence="8">Belongs to the binding-protein-dependent transport system permease family.</text>
</comment>
<evidence type="ECO:0000256" key="2">
    <source>
        <dbReference type="ARBA" id="ARBA00022448"/>
    </source>
</evidence>
<dbReference type="PROSITE" id="PS50928">
    <property type="entry name" value="ABC_TM1"/>
    <property type="match status" value="2"/>
</dbReference>
<dbReference type="Pfam" id="PF00528">
    <property type="entry name" value="BPD_transp_1"/>
    <property type="match status" value="2"/>
</dbReference>
<dbReference type="Proteomes" id="UP000185696">
    <property type="component" value="Unassembled WGS sequence"/>
</dbReference>
<proteinExistence type="inferred from homology"/>